<dbReference type="CDD" id="cd12914">
    <property type="entry name" value="PDC1_DGC_like"/>
    <property type="match status" value="1"/>
</dbReference>
<gene>
    <name evidence="1" type="ORF">F7R26_038495</name>
</gene>
<proteinExistence type="predicted"/>
<evidence type="ECO:0000313" key="2">
    <source>
        <dbReference type="Proteomes" id="UP000397656"/>
    </source>
</evidence>
<accession>A0A643FYT4</accession>
<keyword evidence="1" id="KW-0614">Plasmid</keyword>
<protein>
    <submittedName>
        <fullName evidence="1">Uncharacterized protein</fullName>
    </submittedName>
</protein>
<dbReference type="Proteomes" id="UP000397656">
    <property type="component" value="Plasmid pRK1-2"/>
</dbReference>
<geneLocation type="plasmid" evidence="1 2">
    <name>pRK1-2</name>
</geneLocation>
<dbReference type="GeneID" id="98406863"/>
<sequence>MHCSKCVRTRWHAHKRGAANLSLILERDISRNLEIYELSMYAVIDGVKDTKILRLSPAIRQLVLFDRFTTATDVGTLLVTDEQGNLVLDSRSTPPRPVNLADRDYFKVHRDSATVGLYISQPFQPRLSDAG</sequence>
<reference evidence="1 2" key="1">
    <citation type="submission" date="2020-10" db="EMBL/GenBank/DDBJ databases">
        <title>Complete genome sequence of Cupriavidus basilensis CCUG 49340T.</title>
        <authorList>
            <person name="Salva-Serra F."/>
            <person name="Donoso R.A."/>
            <person name="Cho K.H."/>
            <person name="Yoo J.A."/>
            <person name="Lee K."/>
            <person name="Yoon S.-H."/>
            <person name="Perez-Pantoja D."/>
            <person name="Moore E.R.B."/>
        </authorList>
    </citation>
    <scope>NUCLEOTIDE SEQUENCE [LARGE SCALE GENOMIC DNA]</scope>
    <source>
        <strain evidence="2">CCUG 49340</strain>
        <plasmid evidence="1 2">pRK1-2</plasmid>
    </source>
</reference>
<name>A0A643FYT4_9BURK</name>
<dbReference type="Gene3D" id="3.30.450.20">
    <property type="entry name" value="PAS domain"/>
    <property type="match status" value="1"/>
</dbReference>
<organism evidence="1 2">
    <name type="scientific">Cupriavidus basilensis</name>
    <dbReference type="NCBI Taxonomy" id="68895"/>
    <lineage>
        <taxon>Bacteria</taxon>
        <taxon>Pseudomonadati</taxon>
        <taxon>Pseudomonadota</taxon>
        <taxon>Betaproteobacteria</taxon>
        <taxon>Burkholderiales</taxon>
        <taxon>Burkholderiaceae</taxon>
        <taxon>Cupriavidus</taxon>
    </lineage>
</organism>
<dbReference type="EMBL" id="CP062806">
    <property type="protein sequence ID" value="QOT81911.1"/>
    <property type="molecule type" value="Genomic_DNA"/>
</dbReference>
<dbReference type="AlphaFoldDB" id="A0A643FYT4"/>
<evidence type="ECO:0000313" key="1">
    <source>
        <dbReference type="EMBL" id="QOT81911.1"/>
    </source>
</evidence>
<dbReference type="RefSeq" id="WP_150984774.1">
    <property type="nucleotide sequence ID" value="NZ_CP062806.1"/>
</dbReference>